<feature type="compositionally biased region" description="Acidic residues" evidence="1">
    <location>
        <begin position="243"/>
        <end position="253"/>
    </location>
</feature>
<organism evidence="2 3">
    <name type="scientific">Mycena pura</name>
    <dbReference type="NCBI Taxonomy" id="153505"/>
    <lineage>
        <taxon>Eukaryota</taxon>
        <taxon>Fungi</taxon>
        <taxon>Dikarya</taxon>
        <taxon>Basidiomycota</taxon>
        <taxon>Agaricomycotina</taxon>
        <taxon>Agaricomycetes</taxon>
        <taxon>Agaricomycetidae</taxon>
        <taxon>Agaricales</taxon>
        <taxon>Marasmiineae</taxon>
        <taxon>Mycenaceae</taxon>
        <taxon>Mycena</taxon>
    </lineage>
</organism>
<protein>
    <submittedName>
        <fullName evidence="2">Uncharacterized protein</fullName>
    </submittedName>
</protein>
<accession>A0AAD6VLB1</accession>
<evidence type="ECO:0000256" key="1">
    <source>
        <dbReference type="SAM" id="MobiDB-lite"/>
    </source>
</evidence>
<name>A0AAD6VLB1_9AGAR</name>
<feature type="region of interest" description="Disordered" evidence="1">
    <location>
        <begin position="216"/>
        <end position="253"/>
    </location>
</feature>
<reference evidence="2" key="1">
    <citation type="submission" date="2023-03" db="EMBL/GenBank/DDBJ databases">
        <title>Massive genome expansion in bonnet fungi (Mycena s.s.) driven by repeated elements and novel gene families across ecological guilds.</title>
        <authorList>
            <consortium name="Lawrence Berkeley National Laboratory"/>
            <person name="Harder C.B."/>
            <person name="Miyauchi S."/>
            <person name="Viragh M."/>
            <person name="Kuo A."/>
            <person name="Thoen E."/>
            <person name="Andreopoulos B."/>
            <person name="Lu D."/>
            <person name="Skrede I."/>
            <person name="Drula E."/>
            <person name="Henrissat B."/>
            <person name="Morin E."/>
            <person name="Kohler A."/>
            <person name="Barry K."/>
            <person name="LaButti K."/>
            <person name="Morin E."/>
            <person name="Salamov A."/>
            <person name="Lipzen A."/>
            <person name="Mereny Z."/>
            <person name="Hegedus B."/>
            <person name="Baldrian P."/>
            <person name="Stursova M."/>
            <person name="Weitz H."/>
            <person name="Taylor A."/>
            <person name="Grigoriev I.V."/>
            <person name="Nagy L.G."/>
            <person name="Martin F."/>
            <person name="Kauserud H."/>
        </authorList>
    </citation>
    <scope>NUCLEOTIDE SEQUENCE</scope>
    <source>
        <strain evidence="2">9144</strain>
    </source>
</reference>
<keyword evidence="3" id="KW-1185">Reference proteome</keyword>
<gene>
    <name evidence="2" type="ORF">GGX14DRAFT_358967</name>
</gene>
<dbReference type="EMBL" id="JARJCW010000015">
    <property type="protein sequence ID" value="KAJ7216437.1"/>
    <property type="molecule type" value="Genomic_DNA"/>
</dbReference>
<sequence>MIDPALYTPSKRMRFMTSALATTSSGSFLVSKDTITSTSRLPNPVLEGPPTTIPRLDLTVLELDDKELEGMSKNELLEASKRMRQTIGVANQHIVARDGIIESSHATIVLQNVFCERQSQALQAKEKKKNKTSRVALSMGGLGRHLTDPEWIAKTEEAQKARDAEAAAKVRRAEGREAARIAKDAREKVWKDIKAAHEKAVAAWEERCRDLRAIRTRAKDLPKKPVRPKKPKAPAVEEPPAGGDDDESSSDEE</sequence>
<evidence type="ECO:0000313" key="3">
    <source>
        <dbReference type="Proteomes" id="UP001219525"/>
    </source>
</evidence>
<proteinExistence type="predicted"/>
<dbReference type="Proteomes" id="UP001219525">
    <property type="component" value="Unassembled WGS sequence"/>
</dbReference>
<evidence type="ECO:0000313" key="2">
    <source>
        <dbReference type="EMBL" id="KAJ7216437.1"/>
    </source>
</evidence>
<comment type="caution">
    <text evidence="2">The sequence shown here is derived from an EMBL/GenBank/DDBJ whole genome shotgun (WGS) entry which is preliminary data.</text>
</comment>
<dbReference type="AlphaFoldDB" id="A0AAD6VLB1"/>